<gene>
    <name evidence="1" type="ORF">D6C13_16355</name>
</gene>
<protein>
    <submittedName>
        <fullName evidence="1">Uncharacterized protein</fullName>
    </submittedName>
</protein>
<evidence type="ECO:0000313" key="2">
    <source>
        <dbReference type="Proteomes" id="UP000284908"/>
    </source>
</evidence>
<comment type="caution">
    <text evidence="1">The sequence shown here is derived from an EMBL/GenBank/DDBJ whole genome shotgun (WGS) entry which is preliminary data.</text>
</comment>
<keyword evidence="2" id="KW-1185">Reference proteome</keyword>
<accession>A0A419N6F4</accession>
<sequence length="98" mass="10820">MAHVPPACIRGRGKFLSPPCQWRKVTCEPLFAVLVDSAPDGIAIGMADHNAIRHRDPPLPDSLDPFYPQAAIGKWVSLADPFKIRRCNHHSGEKIGVR</sequence>
<reference evidence="1 2" key="1">
    <citation type="submission" date="2018-09" db="EMBL/GenBank/DDBJ databases">
        <authorList>
            <person name="Le Fleche-Mateos A."/>
        </authorList>
    </citation>
    <scope>NUCLEOTIDE SEQUENCE [LARGE SCALE GENOMIC DNA]</scope>
    <source>
        <strain evidence="1 2">DSM 27399</strain>
    </source>
</reference>
<evidence type="ECO:0000313" key="1">
    <source>
        <dbReference type="EMBL" id="RJT42862.1"/>
    </source>
</evidence>
<name>A0A419N6F4_9GAMM</name>
<dbReference type="AlphaFoldDB" id="A0A419N6F4"/>
<dbReference type="EMBL" id="RAHH01000019">
    <property type="protein sequence ID" value="RJT42862.1"/>
    <property type="molecule type" value="Genomic_DNA"/>
</dbReference>
<organism evidence="1 2">
    <name type="scientific">Rahnella woolbedingensis</name>
    <dbReference type="NCBI Taxonomy" id="1510574"/>
    <lineage>
        <taxon>Bacteria</taxon>
        <taxon>Pseudomonadati</taxon>
        <taxon>Pseudomonadota</taxon>
        <taxon>Gammaproteobacteria</taxon>
        <taxon>Enterobacterales</taxon>
        <taxon>Yersiniaceae</taxon>
        <taxon>Rahnella</taxon>
    </lineage>
</organism>
<dbReference type="Proteomes" id="UP000284908">
    <property type="component" value="Unassembled WGS sequence"/>
</dbReference>
<proteinExistence type="predicted"/>